<dbReference type="HOGENOM" id="CLU_1550356_0_0_1"/>
<dbReference type="VEuPathDB" id="FungiDB:PYU1_G012648"/>
<proteinExistence type="predicted"/>
<reference evidence="2" key="1">
    <citation type="journal article" date="2010" name="Genome Biol.">
        <title>Genome sequence of the necrotrophic plant pathogen Pythium ultimum reveals original pathogenicity mechanisms and effector repertoire.</title>
        <authorList>
            <person name="Levesque C.A."/>
            <person name="Brouwer H."/>
            <person name="Cano L."/>
            <person name="Hamilton J.P."/>
            <person name="Holt C."/>
            <person name="Huitema E."/>
            <person name="Raffaele S."/>
            <person name="Robideau G.P."/>
            <person name="Thines M."/>
            <person name="Win J."/>
            <person name="Zerillo M.M."/>
            <person name="Beakes G.W."/>
            <person name="Boore J.L."/>
            <person name="Busam D."/>
            <person name="Dumas B."/>
            <person name="Ferriera S."/>
            <person name="Fuerstenberg S.I."/>
            <person name="Gachon C.M."/>
            <person name="Gaulin E."/>
            <person name="Govers F."/>
            <person name="Grenville-Briggs L."/>
            <person name="Horner N."/>
            <person name="Hostetler J."/>
            <person name="Jiang R.H."/>
            <person name="Johnson J."/>
            <person name="Krajaejun T."/>
            <person name="Lin H."/>
            <person name="Meijer H.J."/>
            <person name="Moore B."/>
            <person name="Morris P."/>
            <person name="Phuntmart V."/>
            <person name="Puiu D."/>
            <person name="Shetty J."/>
            <person name="Stajich J.E."/>
            <person name="Tripathy S."/>
            <person name="Wawra S."/>
            <person name="van West P."/>
            <person name="Whitty B.R."/>
            <person name="Coutinho P.M."/>
            <person name="Henrissat B."/>
            <person name="Martin F."/>
            <person name="Thomas P.D."/>
            <person name="Tyler B.M."/>
            <person name="De Vries R.P."/>
            <person name="Kamoun S."/>
            <person name="Yandell M."/>
            <person name="Tisserat N."/>
            <person name="Buell C.R."/>
        </authorList>
    </citation>
    <scope>NUCLEOTIDE SEQUENCE</scope>
    <source>
        <strain evidence="2">DAOM:BR144</strain>
    </source>
</reference>
<dbReference type="OMA" id="MSYGGNV"/>
<dbReference type="Proteomes" id="UP000019132">
    <property type="component" value="Unassembled WGS sequence"/>
</dbReference>
<dbReference type="EnsemblProtists" id="PYU1_T012674">
    <property type="protein sequence ID" value="PYU1_T012674"/>
    <property type="gene ID" value="PYU1_G012648"/>
</dbReference>
<dbReference type="InParanoid" id="K3X625"/>
<protein>
    <recommendedName>
        <fullName evidence="3">PH domain-containing protein</fullName>
    </recommendedName>
</protein>
<reference evidence="2" key="2">
    <citation type="submission" date="2010-04" db="EMBL/GenBank/DDBJ databases">
        <authorList>
            <person name="Buell R."/>
            <person name="Hamilton J."/>
            <person name="Hostetler J."/>
        </authorList>
    </citation>
    <scope>NUCLEOTIDE SEQUENCE [LARGE SCALE GENOMIC DNA]</scope>
    <source>
        <strain evidence="2">DAOM:BR144</strain>
    </source>
</reference>
<sequence length="164" mass="18192">MSGGGNVEGYLVKVDGDEGEIVYCILDEGILQYYSRMGGTLLGAVPLTGCKVEVFLLPDEHARVFNRFRIDTQVKASRKRSLGPPTAANIIASRQQRTQSSITFAGATRELTDRWAISVLNWNRYSWEDPQTLCSSKDEYATLKDILRQSGMKCKTETVVPLGP</sequence>
<organism evidence="1 2">
    <name type="scientific">Globisporangium ultimum (strain ATCC 200006 / CBS 805.95 / DAOM BR144)</name>
    <name type="common">Pythium ultimum</name>
    <dbReference type="NCBI Taxonomy" id="431595"/>
    <lineage>
        <taxon>Eukaryota</taxon>
        <taxon>Sar</taxon>
        <taxon>Stramenopiles</taxon>
        <taxon>Oomycota</taxon>
        <taxon>Peronosporomycetes</taxon>
        <taxon>Pythiales</taxon>
        <taxon>Pythiaceae</taxon>
        <taxon>Globisporangium</taxon>
    </lineage>
</organism>
<dbReference type="EMBL" id="GL376588">
    <property type="status" value="NOT_ANNOTATED_CDS"/>
    <property type="molecule type" value="Genomic_DNA"/>
</dbReference>
<dbReference type="AlphaFoldDB" id="K3X625"/>
<keyword evidence="2" id="KW-1185">Reference proteome</keyword>
<evidence type="ECO:0008006" key="3">
    <source>
        <dbReference type="Google" id="ProtNLM"/>
    </source>
</evidence>
<accession>K3X625</accession>
<dbReference type="SUPFAM" id="SSF50729">
    <property type="entry name" value="PH domain-like"/>
    <property type="match status" value="1"/>
</dbReference>
<dbReference type="STRING" id="431595.K3X625"/>
<evidence type="ECO:0000313" key="1">
    <source>
        <dbReference type="EnsemblProtists" id="PYU1_T012674"/>
    </source>
</evidence>
<name>K3X625_GLOUD</name>
<evidence type="ECO:0000313" key="2">
    <source>
        <dbReference type="Proteomes" id="UP000019132"/>
    </source>
</evidence>
<dbReference type="eggNOG" id="ENOG502S1JS">
    <property type="taxonomic scope" value="Eukaryota"/>
</dbReference>
<reference evidence="1" key="3">
    <citation type="submission" date="2015-02" db="UniProtKB">
        <authorList>
            <consortium name="EnsemblProtists"/>
        </authorList>
    </citation>
    <scope>IDENTIFICATION</scope>
    <source>
        <strain evidence="1">DAOM BR144</strain>
    </source>
</reference>